<dbReference type="AlphaFoldDB" id="A0A3B1D013"/>
<organism evidence="1">
    <name type="scientific">hydrothermal vent metagenome</name>
    <dbReference type="NCBI Taxonomy" id="652676"/>
    <lineage>
        <taxon>unclassified sequences</taxon>
        <taxon>metagenomes</taxon>
        <taxon>ecological metagenomes</taxon>
    </lineage>
</organism>
<name>A0A3B1D013_9ZZZZ</name>
<accession>A0A3B1D013</accession>
<reference evidence="1" key="1">
    <citation type="submission" date="2018-06" db="EMBL/GenBank/DDBJ databases">
        <authorList>
            <person name="Zhirakovskaya E."/>
        </authorList>
    </citation>
    <scope>NUCLEOTIDE SEQUENCE</scope>
</reference>
<dbReference type="InterPro" id="IPR025354">
    <property type="entry name" value="DUF4258"/>
</dbReference>
<dbReference type="Pfam" id="PF14076">
    <property type="entry name" value="DUF4258"/>
    <property type="match status" value="1"/>
</dbReference>
<feature type="non-terminal residue" evidence="1">
    <location>
        <position position="112"/>
    </location>
</feature>
<evidence type="ECO:0008006" key="2">
    <source>
        <dbReference type="Google" id="ProtNLM"/>
    </source>
</evidence>
<gene>
    <name evidence="1" type="ORF">MNBD_NITROSPIRAE01-327</name>
</gene>
<dbReference type="EMBL" id="UOGF01000085">
    <property type="protein sequence ID" value="VAX32161.1"/>
    <property type="molecule type" value="Genomic_DNA"/>
</dbReference>
<protein>
    <recommendedName>
        <fullName evidence="2">DUF4258 domain-containing protein</fullName>
    </recommendedName>
</protein>
<sequence>MIVIWETRLETEQFTLHDPLESIQNCVRNRQMFWTYHVNMRMKGRHIQRNVILDTIEAYEMIESYPDDKYFPSYLILSQYGEEIFHVLFATDVETGNVRVITAYRPDLGEWE</sequence>
<evidence type="ECO:0000313" key="1">
    <source>
        <dbReference type="EMBL" id="VAX32161.1"/>
    </source>
</evidence>
<proteinExistence type="predicted"/>